<dbReference type="RefSeq" id="XP_020895528.1">
    <property type="nucleotide sequence ID" value="XM_021039869.2"/>
</dbReference>
<dbReference type="InterPro" id="IPR005821">
    <property type="entry name" value="Ion_trans_dom"/>
</dbReference>
<feature type="transmembrane region" description="Helical" evidence="12">
    <location>
        <begin position="359"/>
        <end position="382"/>
    </location>
</feature>
<keyword evidence="5" id="KW-0631">Potassium channel</keyword>
<dbReference type="PANTHER" id="PTHR11537">
    <property type="entry name" value="VOLTAGE-GATED POTASSIUM CHANNEL"/>
    <property type="match status" value="1"/>
</dbReference>
<evidence type="ECO:0000256" key="8">
    <source>
        <dbReference type="ARBA" id="ARBA00022989"/>
    </source>
</evidence>
<dbReference type="GO" id="GO:0051260">
    <property type="term" value="P:protein homooligomerization"/>
    <property type="evidence" value="ECO:0007669"/>
    <property type="project" value="InterPro"/>
</dbReference>
<keyword evidence="10 12" id="KW-0472">Membrane</keyword>
<evidence type="ECO:0000256" key="12">
    <source>
        <dbReference type="SAM" id="Phobius"/>
    </source>
</evidence>
<dbReference type="PRINTS" id="PR01496">
    <property type="entry name" value="SHAKERCHANEL"/>
</dbReference>
<dbReference type="Pfam" id="PF02214">
    <property type="entry name" value="BTB_2"/>
    <property type="match status" value="1"/>
</dbReference>
<evidence type="ECO:0000259" key="13">
    <source>
        <dbReference type="Pfam" id="PF00520"/>
    </source>
</evidence>
<evidence type="ECO:0000256" key="7">
    <source>
        <dbReference type="ARBA" id="ARBA00022958"/>
    </source>
</evidence>
<protein>
    <submittedName>
        <fullName evidence="15">Uncharacterized protein</fullName>
    </submittedName>
</protein>
<keyword evidence="6" id="KW-0851">Voltage-gated channel</keyword>
<dbReference type="PANTHER" id="PTHR11537:SF113">
    <property type="entry name" value="POTASSIUM VOLTAGE-GATED CHANNEL PROTEIN SHAKER"/>
    <property type="match status" value="1"/>
</dbReference>
<reference evidence="15" key="1">
    <citation type="submission" date="2022-11" db="UniProtKB">
        <authorList>
            <consortium name="EnsemblMetazoa"/>
        </authorList>
    </citation>
    <scope>IDENTIFICATION</scope>
</reference>
<accession>A0A913WXB0</accession>
<name>A0A913WXB0_EXADI</name>
<feature type="transmembrane region" description="Helical" evidence="12">
    <location>
        <begin position="147"/>
        <end position="166"/>
    </location>
</feature>
<keyword evidence="8 12" id="KW-1133">Transmembrane helix</keyword>
<evidence type="ECO:0000256" key="3">
    <source>
        <dbReference type="ARBA" id="ARBA00022538"/>
    </source>
</evidence>
<dbReference type="Gene3D" id="3.30.710.10">
    <property type="entry name" value="Potassium Channel Kv1.1, Chain A"/>
    <property type="match status" value="1"/>
</dbReference>
<evidence type="ECO:0000256" key="9">
    <source>
        <dbReference type="ARBA" id="ARBA00023065"/>
    </source>
</evidence>
<dbReference type="GO" id="GO:0005251">
    <property type="term" value="F:delayed rectifier potassium channel activity"/>
    <property type="evidence" value="ECO:0007669"/>
    <property type="project" value="TreeGrafter"/>
</dbReference>
<comment type="subcellular location">
    <subcellularLocation>
        <location evidence="1">Membrane</location>
        <topology evidence="1">Multi-pass membrane protein</topology>
    </subcellularLocation>
</comment>
<keyword evidence="2" id="KW-0813">Transport</keyword>
<dbReference type="EnsemblMetazoa" id="XM_021039869.2">
    <property type="protein sequence ID" value="XP_020895528.1"/>
    <property type="gene ID" value="LOC110234491"/>
</dbReference>
<dbReference type="InterPro" id="IPR003972">
    <property type="entry name" value="K_chnl_volt-dep_Kv1"/>
</dbReference>
<dbReference type="PRINTS" id="PR01491">
    <property type="entry name" value="KVCHANNEL"/>
</dbReference>
<dbReference type="GO" id="GO:0001508">
    <property type="term" value="P:action potential"/>
    <property type="evidence" value="ECO:0007669"/>
    <property type="project" value="TreeGrafter"/>
</dbReference>
<evidence type="ECO:0000313" key="15">
    <source>
        <dbReference type="EnsemblMetazoa" id="XP_020895528.1"/>
    </source>
</evidence>
<feature type="transmembrane region" description="Helical" evidence="12">
    <location>
        <begin position="297"/>
        <end position="320"/>
    </location>
</feature>
<keyword evidence="16" id="KW-1185">Reference proteome</keyword>
<dbReference type="PRINTS" id="PR00169">
    <property type="entry name" value="KCHANNEL"/>
</dbReference>
<evidence type="ECO:0000256" key="4">
    <source>
        <dbReference type="ARBA" id="ARBA00022692"/>
    </source>
</evidence>
<feature type="transmembrane region" description="Helical" evidence="12">
    <location>
        <begin position="229"/>
        <end position="251"/>
    </location>
</feature>
<evidence type="ECO:0000259" key="14">
    <source>
        <dbReference type="Pfam" id="PF02214"/>
    </source>
</evidence>
<dbReference type="Pfam" id="PF00520">
    <property type="entry name" value="Ion_trans"/>
    <property type="match status" value="1"/>
</dbReference>
<keyword evidence="11" id="KW-0407">Ion channel</keyword>
<evidence type="ECO:0000256" key="10">
    <source>
        <dbReference type="ARBA" id="ARBA00023136"/>
    </source>
</evidence>
<dbReference type="OMA" id="WFVIDTC"/>
<dbReference type="OrthoDB" id="415460at2759"/>
<dbReference type="SUPFAM" id="SSF54695">
    <property type="entry name" value="POZ domain"/>
    <property type="match status" value="1"/>
</dbReference>
<keyword evidence="3" id="KW-0633">Potassium transport</keyword>
<proteinExistence type="predicted"/>
<feature type="domain" description="Ion transport" evidence="13">
    <location>
        <begin position="142"/>
        <end position="388"/>
    </location>
</feature>
<dbReference type="InterPro" id="IPR028325">
    <property type="entry name" value="VG_K_chnl"/>
</dbReference>
<dbReference type="Gene3D" id="1.10.287.70">
    <property type="match status" value="1"/>
</dbReference>
<dbReference type="KEGG" id="epa:110234491"/>
<keyword evidence="4 12" id="KW-0812">Transmembrane</keyword>
<dbReference type="GeneID" id="110234491"/>
<dbReference type="SUPFAM" id="SSF81324">
    <property type="entry name" value="Voltage-gated potassium channels"/>
    <property type="match status" value="1"/>
</dbReference>
<organism evidence="15 16">
    <name type="scientific">Exaiptasia diaphana</name>
    <name type="common">Tropical sea anemone</name>
    <name type="synonym">Aiptasia pulchella</name>
    <dbReference type="NCBI Taxonomy" id="2652724"/>
    <lineage>
        <taxon>Eukaryota</taxon>
        <taxon>Metazoa</taxon>
        <taxon>Cnidaria</taxon>
        <taxon>Anthozoa</taxon>
        <taxon>Hexacorallia</taxon>
        <taxon>Actiniaria</taxon>
        <taxon>Aiptasiidae</taxon>
        <taxon>Exaiptasia</taxon>
    </lineage>
</organism>
<dbReference type="InterPro" id="IPR003131">
    <property type="entry name" value="T1-type_BTB"/>
</dbReference>
<evidence type="ECO:0000256" key="11">
    <source>
        <dbReference type="ARBA" id="ARBA00023303"/>
    </source>
</evidence>
<dbReference type="Gene3D" id="1.20.120.350">
    <property type="entry name" value="Voltage-gated potassium channels. Chain C"/>
    <property type="match status" value="1"/>
</dbReference>
<evidence type="ECO:0000256" key="1">
    <source>
        <dbReference type="ARBA" id="ARBA00004141"/>
    </source>
</evidence>
<feature type="domain" description="Potassium channel tetramerisation-type BTB" evidence="14">
    <location>
        <begin position="17"/>
        <end position="103"/>
    </location>
</feature>
<sequence length="425" mass="49892">MDRCLKRFQLQRQPKRVVINIRGARFETFEKTLEEFPETLLGNVQKRMAYYDYMHKEYYFDRDMASFDAILFYYQSKGILSRPDIVPEKVFEDELNFYGITDRMRAKSTNVLKDHSCSLPSYRWQKMLWIFLEQPDSSYQAKWFSRFSVVVIILSIIAFCAETIYIDAHADPWLDGPLENSTYSNLNGSRQIMYTVRPKTWFWIDTFITSWFCFEYLARLASSPFKIKFIFSALSLIDLIAIFPFFISLYVTTKYKHAITLTVLRVFRLLRVSRVLKLTRYIAVLRILGYSIRTCHYQLFSLAIFLIISVVMFSSVVYFIEKDENPQFTSIFQSFWWCIITMTTVGYGDVVLQTTSGKIVGAFCAIFGVVVVLCLPTPVFVLQFNKLYCEFLGIELKDKGLTGVKKKNYAQISTTKKSTYRNPRK</sequence>
<evidence type="ECO:0000256" key="2">
    <source>
        <dbReference type="ARBA" id="ARBA00022448"/>
    </source>
</evidence>
<dbReference type="InterPro" id="IPR003968">
    <property type="entry name" value="K_chnl_volt-dep_Kv"/>
</dbReference>
<dbReference type="GO" id="GO:0008076">
    <property type="term" value="C:voltage-gated potassium channel complex"/>
    <property type="evidence" value="ECO:0007669"/>
    <property type="project" value="InterPro"/>
</dbReference>
<dbReference type="InterPro" id="IPR027359">
    <property type="entry name" value="Volt_channel_dom_sf"/>
</dbReference>
<keyword evidence="7" id="KW-0630">Potassium</keyword>
<evidence type="ECO:0000313" key="16">
    <source>
        <dbReference type="Proteomes" id="UP000887567"/>
    </source>
</evidence>
<feature type="transmembrane region" description="Helical" evidence="12">
    <location>
        <begin position="332"/>
        <end position="352"/>
    </location>
</feature>
<dbReference type="FunFam" id="1.10.287.70:FF:000028">
    <property type="entry name" value="potassium voltage-gated channel subfamily D member 3"/>
    <property type="match status" value="1"/>
</dbReference>
<dbReference type="InterPro" id="IPR011333">
    <property type="entry name" value="SKP1/BTB/POZ_sf"/>
</dbReference>
<dbReference type="AlphaFoldDB" id="A0A913WXB0"/>
<evidence type="ECO:0000256" key="5">
    <source>
        <dbReference type="ARBA" id="ARBA00022826"/>
    </source>
</evidence>
<evidence type="ECO:0000256" key="6">
    <source>
        <dbReference type="ARBA" id="ARBA00022882"/>
    </source>
</evidence>
<dbReference type="Proteomes" id="UP000887567">
    <property type="component" value="Unplaced"/>
</dbReference>
<keyword evidence="9" id="KW-0406">Ion transport</keyword>